<protein>
    <recommendedName>
        <fullName evidence="2">chitin synthase</fullName>
        <ecNumber evidence="2">2.4.1.16</ecNumber>
    </recommendedName>
</protein>
<evidence type="ECO:0000256" key="8">
    <source>
        <dbReference type="ARBA" id="ARBA00023054"/>
    </source>
</evidence>
<keyword evidence="3" id="KW-1003">Cell membrane</keyword>
<dbReference type="GO" id="GO:0006031">
    <property type="term" value="P:chitin biosynthetic process"/>
    <property type="evidence" value="ECO:0007669"/>
    <property type="project" value="TreeGrafter"/>
</dbReference>
<organism evidence="15 16">
    <name type="scientific">Hermetia illucens</name>
    <name type="common">Black soldier fly</name>
    <dbReference type="NCBI Taxonomy" id="343691"/>
    <lineage>
        <taxon>Eukaryota</taxon>
        <taxon>Metazoa</taxon>
        <taxon>Ecdysozoa</taxon>
        <taxon>Arthropoda</taxon>
        <taxon>Hexapoda</taxon>
        <taxon>Insecta</taxon>
        <taxon>Pterygota</taxon>
        <taxon>Neoptera</taxon>
        <taxon>Endopterygota</taxon>
        <taxon>Diptera</taxon>
        <taxon>Brachycera</taxon>
        <taxon>Stratiomyomorpha</taxon>
        <taxon>Stratiomyidae</taxon>
        <taxon>Hermetiinae</taxon>
        <taxon>Hermetia</taxon>
    </lineage>
</organism>
<feature type="transmembrane region" description="Helical" evidence="13">
    <location>
        <begin position="242"/>
        <end position="264"/>
    </location>
</feature>
<evidence type="ECO:0000256" key="3">
    <source>
        <dbReference type="ARBA" id="ARBA00022475"/>
    </source>
</evidence>
<evidence type="ECO:0000256" key="6">
    <source>
        <dbReference type="ARBA" id="ARBA00022692"/>
    </source>
</evidence>
<evidence type="ECO:0000313" key="16">
    <source>
        <dbReference type="Proteomes" id="UP000594454"/>
    </source>
</evidence>
<evidence type="ECO:0000256" key="12">
    <source>
        <dbReference type="ARBA" id="ARBA00048014"/>
    </source>
</evidence>
<dbReference type="InterPro" id="IPR029044">
    <property type="entry name" value="Nucleotide-diphossugar_trans"/>
</dbReference>
<feature type="transmembrane region" description="Helical" evidence="13">
    <location>
        <begin position="1271"/>
        <end position="1292"/>
    </location>
</feature>
<keyword evidence="8" id="KW-0175">Coiled coil</keyword>
<dbReference type="OMA" id="TINIWTA"/>
<keyword evidence="6 13" id="KW-0812">Transmembrane</keyword>
<keyword evidence="9 13" id="KW-0472">Membrane</keyword>
<dbReference type="GO" id="GO:0004100">
    <property type="term" value="F:chitin synthase activity"/>
    <property type="evidence" value="ECO:0007669"/>
    <property type="project" value="UniProtKB-EC"/>
</dbReference>
<feature type="transmembrane region" description="Helical" evidence="13">
    <location>
        <begin position="1212"/>
        <end position="1231"/>
    </location>
</feature>
<evidence type="ECO:0000256" key="11">
    <source>
        <dbReference type="ARBA" id="ARBA00046329"/>
    </source>
</evidence>
<feature type="transmembrane region" description="Helical" evidence="13">
    <location>
        <begin position="183"/>
        <end position="202"/>
    </location>
</feature>
<name>A0A7R8YUB1_HERIL</name>
<feature type="transmembrane region" description="Helical" evidence="13">
    <location>
        <begin position="61"/>
        <end position="87"/>
    </location>
</feature>
<dbReference type="SUPFAM" id="SSF53448">
    <property type="entry name" value="Nucleotide-diphospho-sugar transferases"/>
    <property type="match status" value="1"/>
</dbReference>
<comment type="catalytic activity">
    <reaction evidence="12">
        <text>[(1-&gt;4)-N-acetyl-beta-D-glucosaminyl](n) + UDP-N-acetyl-alpha-D-glucosamine = [(1-&gt;4)-N-acetyl-beta-D-glucosaminyl](n+1) + UDP + H(+)</text>
        <dbReference type="Rhea" id="RHEA:16637"/>
        <dbReference type="Rhea" id="RHEA-COMP:9593"/>
        <dbReference type="Rhea" id="RHEA-COMP:9595"/>
        <dbReference type="ChEBI" id="CHEBI:15378"/>
        <dbReference type="ChEBI" id="CHEBI:17029"/>
        <dbReference type="ChEBI" id="CHEBI:57705"/>
        <dbReference type="ChEBI" id="CHEBI:58223"/>
        <dbReference type="EC" id="2.4.1.16"/>
    </reaction>
</comment>
<keyword evidence="10" id="KW-0325">Glycoprotein</keyword>
<dbReference type="PANTHER" id="PTHR22914">
    <property type="entry name" value="CHITIN SYNTHASE"/>
    <property type="match status" value="1"/>
</dbReference>
<evidence type="ECO:0000256" key="9">
    <source>
        <dbReference type="ARBA" id="ARBA00023136"/>
    </source>
</evidence>
<dbReference type="Pfam" id="PF03142">
    <property type="entry name" value="Chitin_synth_2"/>
    <property type="match status" value="1"/>
</dbReference>
<dbReference type="InterPro" id="IPR004835">
    <property type="entry name" value="Chitin_synth"/>
</dbReference>
<evidence type="ECO:0000256" key="1">
    <source>
        <dbReference type="ARBA" id="ARBA00004651"/>
    </source>
</evidence>
<evidence type="ECO:0000256" key="7">
    <source>
        <dbReference type="ARBA" id="ARBA00022989"/>
    </source>
</evidence>
<comment type="subcellular location">
    <subcellularLocation>
        <location evidence="1">Cell membrane</location>
        <topology evidence="1">Multi-pass membrane protein</topology>
    </subcellularLocation>
</comment>
<keyword evidence="7 13" id="KW-1133">Transmembrane helix</keyword>
<comment type="similarity">
    <text evidence="11">Belongs to the chitin synthase family. Class IV subfamily.</text>
</comment>
<feature type="transmembrane region" description="Helical" evidence="13">
    <location>
        <begin position="430"/>
        <end position="450"/>
    </location>
</feature>
<accession>A0A7R8YUB1</accession>
<feature type="transmembrane region" description="Helical" evidence="13">
    <location>
        <begin position="285"/>
        <end position="306"/>
    </location>
</feature>
<feature type="transmembrane region" description="Helical" evidence="13">
    <location>
        <begin position="214"/>
        <end position="236"/>
    </location>
</feature>
<dbReference type="InterPro" id="IPR055120">
    <property type="entry name" value="Chs-1/2_IV_N"/>
</dbReference>
<feature type="transmembrane region" description="Helical" evidence="13">
    <location>
        <begin position="950"/>
        <end position="973"/>
    </location>
</feature>
<reference evidence="15 16" key="1">
    <citation type="submission" date="2020-11" db="EMBL/GenBank/DDBJ databases">
        <authorList>
            <person name="Wallbank WR R."/>
            <person name="Pardo Diaz C."/>
            <person name="Kozak K."/>
            <person name="Martin S."/>
            <person name="Jiggins C."/>
            <person name="Moest M."/>
            <person name="Warren A I."/>
            <person name="Generalovic N T."/>
            <person name="Byers J.R.P. K."/>
            <person name="Montejo-Kovacevich G."/>
            <person name="Yen C E."/>
        </authorList>
    </citation>
    <scope>NUCLEOTIDE SEQUENCE [LARGE SCALE GENOMIC DNA]</scope>
</reference>
<evidence type="ECO:0000256" key="10">
    <source>
        <dbReference type="ARBA" id="ARBA00023180"/>
    </source>
</evidence>
<feature type="transmembrane region" description="Helical" evidence="13">
    <location>
        <begin position="355"/>
        <end position="373"/>
    </location>
</feature>
<dbReference type="EC" id="2.4.1.16" evidence="2"/>
<gene>
    <name evidence="15" type="ORF">HERILL_LOCUS5612</name>
</gene>
<dbReference type="InParanoid" id="A0A7R8YUB1"/>
<evidence type="ECO:0000256" key="5">
    <source>
        <dbReference type="ARBA" id="ARBA00022679"/>
    </source>
</evidence>
<keyword evidence="4" id="KW-0328">Glycosyltransferase</keyword>
<sequence length="1482" mass="170981">MAAEGNGYSSDETDILEDDYRRGKQKDTPLWDSFQDPPISNTTGSSATWRKFQIVIKILKILVYIFVFAVILSTSVISKLSLLLVIAHLMPGMSVRYCDIRHPMNEYYAIIPEELRVAFVWLLVFAFAAPELFTFLRAARICFFKNIRVPKTGEVLLVGILESMHVVGLTILLFFVLPKMNSIKGLMIMNSLCIVPGVLGLLSGLDCCSCRSIVQFFLSGLAICLQCTVFLVWPVTDHEPSLWAIVPAVILISFRWWENYISAFSILPPLRRLAKLREKLTQSRYYMYLFISPWKVWLFFITGILIDGKGFSHYFTNFLKGWQEHQIQIQMKTPLYTDTEWQYNYDHVINSSPMALVWILFAHVGSSYLCYIFSKFACKIKIQEFSFSLPLSISTPVAIVVFVILCGVRDGNVCAYHDVFPDYLFLQNPTIYNVFDYIFSHYMWVWPLWWMSQTWITRHIWYPQNDRNASTEKLFIVPWYSTFVIDQCIMMNRRRQDQEDYVVNMDSVTFKDPEAEYDSSTETSDIRPSDKIPQVMICATMWHETKDEMMEFLKSIIRLDGDQCARRLARKYIQSDKSYYDDEYYELETHIFFDDAFITDPDRCNTFRDPPLNEYVKLLIDNIEEAATKVYQTKMSIEPPTKIRTPYGGRLVWTLPGRTKMIAHLKNKDRIRHKKRWSQVMYMYYLLGYRIMQMDASPQRKILIAQNTYLLALDGDIDFQPQAVQQLIGRMKVDPDLGAACGRIHPVGKGPMVWYQVFEYAIGHWLQKATEHVIGCVLCSPGCFSLFRGRALMENSVMKKYTTTSSEPRHYVQYDQGEDRWLCTLLLKQKFRVEYSAASDAYTHSPEGFNEFYNQRRRWVPSTIANILDLLGDAKTIVKNNNSISMPYIFYQGMLMAGTVLGPGTIFLMMVGSLVAVFSIDIWTSFLWNFIPVLSFMVICYFCKQKYQLIAAFVISSLYSLVMMAVLIGIIIQVMDDGILSPASLFFVAVAAQIVVTGLMHPQEAGALLYGVVYYITIPSMYLLLLIYSLFNMNDVSWGTRENPQPAAAKKAETSKKKQTRFQKLFNFLKPNNEEEGALDISISGFFRCMMCTRPKPSAEQAQLMHVADQLSELNTKLRALELKLSGDIVVMMPDGKLGKPEEKPEDEEEKKTEFLPSWLDDPSLEYCKVDSLSKAEINFWTSLIDKYLKPLDMSPGAKEKVSKELRGLRDVAVFAFVMINALFVLIVFLLQIKKSYLHIRWPFNAVNTIAFNDKTMEITIYQEHLELEPIGSLFVLFFGTILGIQFCAMLVHRFGTISQILASTSLNWYCCSAGGGDGIKDELRGDAYDIAKALQQPKIQFDDDDSDAEQEEPVRRATIHKLLMDQTKSLNWNNLEVNFKRRFFKEDKIKLGRISVSRKSLALFQDLRKSHIEERKRRKTIKEDIQRRTIIANQQLMADSNSVYAFDNPGFTPSRFDLDDIELIEKGQRTPIPTRISEDSI</sequence>
<feature type="transmembrane region" description="Helical" evidence="13">
    <location>
        <begin position="1007"/>
        <end position="1031"/>
    </location>
</feature>
<keyword evidence="5" id="KW-0808">Transferase</keyword>
<dbReference type="PANTHER" id="PTHR22914:SF14">
    <property type="entry name" value="CHITIN SYNTHASE"/>
    <property type="match status" value="1"/>
</dbReference>
<evidence type="ECO:0000256" key="13">
    <source>
        <dbReference type="SAM" id="Phobius"/>
    </source>
</evidence>
<dbReference type="CDD" id="cd04190">
    <property type="entry name" value="Chitin_synth_C"/>
    <property type="match status" value="1"/>
</dbReference>
<dbReference type="FunCoup" id="A0A7R8YUB1">
    <property type="interactions" value="37"/>
</dbReference>
<evidence type="ECO:0000313" key="15">
    <source>
        <dbReference type="EMBL" id="CAD7082589.1"/>
    </source>
</evidence>
<dbReference type="GO" id="GO:0005886">
    <property type="term" value="C:plasma membrane"/>
    <property type="evidence" value="ECO:0007669"/>
    <property type="project" value="UniProtKB-SubCell"/>
</dbReference>
<feature type="transmembrane region" description="Helical" evidence="13">
    <location>
        <begin position="118"/>
        <end position="143"/>
    </location>
</feature>
<dbReference type="Pfam" id="PF23000">
    <property type="entry name" value="ChitinSynthase_IV_N"/>
    <property type="match status" value="1"/>
</dbReference>
<evidence type="ECO:0000259" key="14">
    <source>
        <dbReference type="Pfam" id="PF23000"/>
    </source>
</evidence>
<dbReference type="FunFam" id="3.90.550.10:FF:000139">
    <property type="entry name" value="Chitin synthase 8"/>
    <property type="match status" value="1"/>
</dbReference>
<feature type="transmembrane region" description="Helical" evidence="13">
    <location>
        <begin position="979"/>
        <end position="1000"/>
    </location>
</feature>
<dbReference type="EMBL" id="LR899010">
    <property type="protein sequence ID" value="CAD7082589.1"/>
    <property type="molecule type" value="Genomic_DNA"/>
</dbReference>
<keyword evidence="16" id="KW-1185">Reference proteome</keyword>
<proteinExistence type="inferred from homology"/>
<dbReference type="Proteomes" id="UP000594454">
    <property type="component" value="Chromosome 2"/>
</dbReference>
<dbReference type="OrthoDB" id="370884at2759"/>
<feature type="transmembrane region" description="Helical" evidence="13">
    <location>
        <begin position="385"/>
        <end position="410"/>
    </location>
</feature>
<feature type="transmembrane region" description="Helical" evidence="13">
    <location>
        <begin position="895"/>
        <end position="920"/>
    </location>
</feature>
<evidence type="ECO:0000256" key="2">
    <source>
        <dbReference type="ARBA" id="ARBA00012543"/>
    </source>
</evidence>
<feature type="transmembrane region" description="Helical" evidence="13">
    <location>
        <begin position="155"/>
        <end position="177"/>
    </location>
</feature>
<evidence type="ECO:0000256" key="4">
    <source>
        <dbReference type="ARBA" id="ARBA00022676"/>
    </source>
</evidence>
<feature type="domain" description="Chitin synthase chs-1/2 N-terminal putative transporter" evidence="14">
    <location>
        <begin position="55"/>
        <end position="407"/>
    </location>
</feature>
<feature type="transmembrane region" description="Helical" evidence="13">
    <location>
        <begin position="926"/>
        <end position="943"/>
    </location>
</feature>